<keyword evidence="20" id="KW-1185">Reference proteome</keyword>
<dbReference type="GO" id="GO:0005524">
    <property type="term" value="F:ATP binding"/>
    <property type="evidence" value="ECO:0007669"/>
    <property type="project" value="UniProtKB-KW"/>
</dbReference>
<dbReference type="SUPFAM" id="SSF52540">
    <property type="entry name" value="P-loop containing nucleoside triphosphate hydrolases"/>
    <property type="match status" value="1"/>
</dbReference>
<evidence type="ECO:0000256" key="1">
    <source>
        <dbReference type="ARBA" id="ARBA00004496"/>
    </source>
</evidence>
<dbReference type="EMBL" id="FMUX01000022">
    <property type="protein sequence ID" value="SCY79662.1"/>
    <property type="molecule type" value="Genomic_DNA"/>
</dbReference>
<dbReference type="InterPro" id="IPR009057">
    <property type="entry name" value="Homeodomain-like_sf"/>
</dbReference>
<keyword evidence="9" id="KW-0805">Transcription regulation</keyword>
<dbReference type="Gene3D" id="3.40.50.2300">
    <property type="match status" value="1"/>
</dbReference>
<dbReference type="InterPro" id="IPR027417">
    <property type="entry name" value="P-loop_NTPase"/>
</dbReference>
<name>A0A1G5IUA7_9BACT</name>
<sequence length="487" mass="53339">MVTILIVDDDDSLRASFEKLLAAEGYRVHSAANGLAGIDLAERLKPDLAIIDMKMPGMGGLELFGRLKEVASLMPVIVMTAYGTTETAIKATKMGAFDYVLKPFDIPALLRLIGQAAEAGRFMKSTVTLGGTGAGAVPGGDEESIVGISPAMQEVYKSIGRVAASDATVLIRGESGTGKELAARAIYQHSNRSGRPFVVINCVAIPETLLESELFGYERGAFTGATHRKIGKIEQANGGTLFLDEIGDMPLELQTKILRLLQERSIERIGGRETIPVDVRIIAATNRDLEGAIKKGRFREDIYYRLKVVTLALPPLRERKGDIALLTDYFLRRHALELGMANPGISQEGLKLLGGYEWPGNVRELSNVIQKLLIFHRGGAITQESIARSLGQDVVTEDPWKDPEEIIRRWVRGRLDRREDDLFERLLDECSRVILSEALAATEGNRSQAARLLGISRPTLHARMDKYGITVGARINAGETEELGKHQ</sequence>
<evidence type="ECO:0000256" key="4">
    <source>
        <dbReference type="ARBA" id="ARBA00022491"/>
    </source>
</evidence>
<dbReference type="SUPFAM" id="SSF52172">
    <property type="entry name" value="CheY-like"/>
    <property type="match status" value="1"/>
</dbReference>
<keyword evidence="4" id="KW-0678">Repressor</keyword>
<keyword evidence="7" id="KW-0067">ATP-binding</keyword>
<dbReference type="SUPFAM" id="SSF46689">
    <property type="entry name" value="Homeodomain-like"/>
    <property type="match status" value="1"/>
</dbReference>
<evidence type="ECO:0000256" key="12">
    <source>
        <dbReference type="ARBA" id="ARBA00023163"/>
    </source>
</evidence>
<dbReference type="FunFam" id="3.40.50.300:FF:000006">
    <property type="entry name" value="DNA-binding transcriptional regulator NtrC"/>
    <property type="match status" value="1"/>
</dbReference>
<evidence type="ECO:0000256" key="6">
    <source>
        <dbReference type="ARBA" id="ARBA00022741"/>
    </source>
</evidence>
<reference evidence="19 20" key="1">
    <citation type="submission" date="2016-10" db="EMBL/GenBank/DDBJ databases">
        <authorList>
            <person name="de Groot N.N."/>
        </authorList>
    </citation>
    <scope>NUCLEOTIDE SEQUENCE [LARGE SCALE GENOMIC DNA]</scope>
    <source>
        <strain evidence="19 20">AA1</strain>
    </source>
</reference>
<dbReference type="InterPro" id="IPR002197">
    <property type="entry name" value="HTH_Fis"/>
</dbReference>
<dbReference type="PROSITE" id="PS50110">
    <property type="entry name" value="RESPONSE_REGULATORY"/>
    <property type="match status" value="1"/>
</dbReference>
<evidence type="ECO:0000256" key="11">
    <source>
        <dbReference type="ARBA" id="ARBA00023159"/>
    </source>
</evidence>
<keyword evidence="6" id="KW-0547">Nucleotide-binding</keyword>
<dbReference type="PANTHER" id="PTHR32071">
    <property type="entry name" value="TRANSCRIPTIONAL REGULATORY PROTEIN"/>
    <property type="match status" value="1"/>
</dbReference>
<dbReference type="GO" id="GO:0043565">
    <property type="term" value="F:sequence-specific DNA binding"/>
    <property type="evidence" value="ECO:0007669"/>
    <property type="project" value="InterPro"/>
</dbReference>
<dbReference type="PROSITE" id="PS00688">
    <property type="entry name" value="SIGMA54_INTERACT_3"/>
    <property type="match status" value="1"/>
</dbReference>
<proteinExistence type="predicted"/>
<dbReference type="GO" id="GO:0000160">
    <property type="term" value="P:phosphorelay signal transduction system"/>
    <property type="evidence" value="ECO:0007669"/>
    <property type="project" value="UniProtKB-KW"/>
</dbReference>
<keyword evidence="11" id="KW-0010">Activator</keyword>
<dbReference type="GO" id="GO:0005737">
    <property type="term" value="C:cytoplasm"/>
    <property type="evidence" value="ECO:0007669"/>
    <property type="project" value="UniProtKB-SubCell"/>
</dbReference>
<organism evidence="19 20">
    <name type="scientific">Desulfoluna spongiiphila</name>
    <dbReference type="NCBI Taxonomy" id="419481"/>
    <lineage>
        <taxon>Bacteria</taxon>
        <taxon>Pseudomonadati</taxon>
        <taxon>Thermodesulfobacteriota</taxon>
        <taxon>Desulfobacteria</taxon>
        <taxon>Desulfobacterales</taxon>
        <taxon>Desulfolunaceae</taxon>
        <taxon>Desulfoluna</taxon>
    </lineage>
</organism>
<dbReference type="Gene3D" id="3.40.50.300">
    <property type="entry name" value="P-loop containing nucleotide triphosphate hydrolases"/>
    <property type="match status" value="1"/>
</dbReference>
<comment type="subcellular location">
    <subcellularLocation>
        <location evidence="1">Cytoplasm</location>
    </subcellularLocation>
</comment>
<dbReference type="Pfam" id="PF00072">
    <property type="entry name" value="Response_reg"/>
    <property type="match status" value="1"/>
</dbReference>
<dbReference type="PROSITE" id="PS00676">
    <property type="entry name" value="SIGMA54_INTERACT_2"/>
    <property type="match status" value="1"/>
</dbReference>
<evidence type="ECO:0000256" key="16">
    <source>
        <dbReference type="PROSITE-ProRule" id="PRU00169"/>
    </source>
</evidence>
<keyword evidence="3" id="KW-0963">Cytoplasm</keyword>
<dbReference type="Pfam" id="PF25601">
    <property type="entry name" value="AAA_lid_14"/>
    <property type="match status" value="1"/>
</dbReference>
<evidence type="ECO:0000256" key="3">
    <source>
        <dbReference type="ARBA" id="ARBA00022490"/>
    </source>
</evidence>
<accession>A0A1G5IUA7</accession>
<dbReference type="AlphaFoldDB" id="A0A1G5IUA7"/>
<evidence type="ECO:0000256" key="9">
    <source>
        <dbReference type="ARBA" id="ARBA00023015"/>
    </source>
</evidence>
<keyword evidence="13" id="KW-0535">Nitrogen fixation</keyword>
<keyword evidence="8" id="KW-0902">Two-component regulatory system</keyword>
<dbReference type="Gene3D" id="1.10.8.60">
    <property type="match status" value="1"/>
</dbReference>
<protein>
    <recommendedName>
        <fullName evidence="2">DNA-binding transcriptional regulator NtrC</fullName>
    </recommendedName>
    <alternativeName>
        <fullName evidence="14">Nitrogen regulation protein NR(I)</fullName>
    </alternativeName>
    <alternativeName>
        <fullName evidence="15">Nitrogen regulator I</fullName>
    </alternativeName>
</protein>
<feature type="domain" description="Sigma-54 factor interaction" evidence="17">
    <location>
        <begin position="145"/>
        <end position="374"/>
    </location>
</feature>
<dbReference type="InterPro" id="IPR025943">
    <property type="entry name" value="Sigma_54_int_dom_ATP-bd_2"/>
</dbReference>
<dbReference type="Pfam" id="PF02954">
    <property type="entry name" value="HTH_8"/>
    <property type="match status" value="1"/>
</dbReference>
<dbReference type="PANTHER" id="PTHR32071:SF95">
    <property type="entry name" value="DNA-BINDING TRANSCRIPTIONAL REGULATOR NTRC"/>
    <property type="match status" value="1"/>
</dbReference>
<dbReference type="InterPro" id="IPR025944">
    <property type="entry name" value="Sigma_54_int_dom_CS"/>
</dbReference>
<gene>
    <name evidence="19" type="ORF">SAMN05216233_12229</name>
</gene>
<dbReference type="InterPro" id="IPR001789">
    <property type="entry name" value="Sig_transdc_resp-reg_receiver"/>
</dbReference>
<dbReference type="InterPro" id="IPR011006">
    <property type="entry name" value="CheY-like_superfamily"/>
</dbReference>
<evidence type="ECO:0000313" key="19">
    <source>
        <dbReference type="EMBL" id="SCY79662.1"/>
    </source>
</evidence>
<evidence type="ECO:0000259" key="17">
    <source>
        <dbReference type="PROSITE" id="PS50045"/>
    </source>
</evidence>
<feature type="modified residue" description="4-aspartylphosphate" evidence="16">
    <location>
        <position position="52"/>
    </location>
</feature>
<evidence type="ECO:0000256" key="10">
    <source>
        <dbReference type="ARBA" id="ARBA00023125"/>
    </source>
</evidence>
<dbReference type="STRING" id="419481.SAMN05216233_12229"/>
<evidence type="ECO:0000256" key="15">
    <source>
        <dbReference type="ARBA" id="ARBA00031910"/>
    </source>
</evidence>
<dbReference type="InterPro" id="IPR058031">
    <property type="entry name" value="AAA_lid_NorR"/>
</dbReference>
<evidence type="ECO:0000256" key="7">
    <source>
        <dbReference type="ARBA" id="ARBA00022840"/>
    </source>
</evidence>
<evidence type="ECO:0000313" key="20">
    <source>
        <dbReference type="Proteomes" id="UP000198870"/>
    </source>
</evidence>
<dbReference type="Proteomes" id="UP000198870">
    <property type="component" value="Unassembled WGS sequence"/>
</dbReference>
<dbReference type="PRINTS" id="PR01590">
    <property type="entry name" value="HTHFIS"/>
</dbReference>
<evidence type="ECO:0000256" key="5">
    <source>
        <dbReference type="ARBA" id="ARBA00022553"/>
    </source>
</evidence>
<feature type="domain" description="Response regulatory" evidence="18">
    <location>
        <begin position="3"/>
        <end position="117"/>
    </location>
</feature>
<evidence type="ECO:0000256" key="13">
    <source>
        <dbReference type="ARBA" id="ARBA00023231"/>
    </source>
</evidence>
<dbReference type="SMART" id="SM00382">
    <property type="entry name" value="AAA"/>
    <property type="match status" value="1"/>
</dbReference>
<dbReference type="InterPro" id="IPR003593">
    <property type="entry name" value="AAA+_ATPase"/>
</dbReference>
<dbReference type="GO" id="GO:0006355">
    <property type="term" value="P:regulation of DNA-templated transcription"/>
    <property type="evidence" value="ECO:0007669"/>
    <property type="project" value="InterPro"/>
</dbReference>
<dbReference type="Pfam" id="PF00158">
    <property type="entry name" value="Sigma54_activat"/>
    <property type="match status" value="1"/>
</dbReference>
<dbReference type="InterPro" id="IPR002078">
    <property type="entry name" value="Sigma_54_int"/>
</dbReference>
<evidence type="ECO:0000259" key="18">
    <source>
        <dbReference type="PROSITE" id="PS50110"/>
    </source>
</evidence>
<dbReference type="OrthoDB" id="9814761at2"/>
<keyword evidence="10" id="KW-0238">DNA-binding</keyword>
<keyword evidence="12" id="KW-0804">Transcription</keyword>
<evidence type="ECO:0000256" key="2">
    <source>
        <dbReference type="ARBA" id="ARBA00019059"/>
    </source>
</evidence>
<evidence type="ECO:0000256" key="14">
    <source>
        <dbReference type="ARBA" id="ARBA00029881"/>
    </source>
</evidence>
<dbReference type="SMART" id="SM00448">
    <property type="entry name" value="REC"/>
    <property type="match status" value="1"/>
</dbReference>
<dbReference type="Gene3D" id="1.10.10.60">
    <property type="entry name" value="Homeodomain-like"/>
    <property type="match status" value="1"/>
</dbReference>
<dbReference type="RefSeq" id="WP_092214307.1">
    <property type="nucleotide sequence ID" value="NZ_FMUX01000022.1"/>
</dbReference>
<keyword evidence="5 16" id="KW-0597">Phosphoprotein</keyword>
<dbReference type="PROSITE" id="PS50045">
    <property type="entry name" value="SIGMA54_INTERACT_4"/>
    <property type="match status" value="1"/>
</dbReference>
<evidence type="ECO:0000256" key="8">
    <source>
        <dbReference type="ARBA" id="ARBA00023012"/>
    </source>
</evidence>
<dbReference type="CDD" id="cd00009">
    <property type="entry name" value="AAA"/>
    <property type="match status" value="1"/>
</dbReference>